<dbReference type="InterPro" id="IPR052759">
    <property type="entry name" value="Metalloprotease_M4"/>
</dbReference>
<dbReference type="InterPro" id="IPR013856">
    <property type="entry name" value="Peptidase_M4_domain"/>
</dbReference>
<keyword evidence="8" id="KW-0964">Secreted</keyword>
<dbReference type="PANTHER" id="PTHR43579">
    <property type="match status" value="1"/>
</dbReference>
<feature type="domain" description="Peptidase M4" evidence="10">
    <location>
        <begin position="106"/>
        <end position="184"/>
    </location>
</feature>
<dbReference type="InterPro" id="IPR027268">
    <property type="entry name" value="Peptidase_M4/M1_CTD_sf"/>
</dbReference>
<protein>
    <recommendedName>
        <fullName evidence="8">Neutral metalloproteinase</fullName>
        <ecNumber evidence="8">3.4.24.-</ecNumber>
    </recommendedName>
</protein>
<evidence type="ECO:0000256" key="3">
    <source>
        <dbReference type="ARBA" id="ARBA00022723"/>
    </source>
</evidence>
<proteinExistence type="inferred from homology"/>
<dbReference type="Proteomes" id="UP000276055">
    <property type="component" value="Unassembled WGS sequence"/>
</dbReference>
<evidence type="ECO:0000256" key="1">
    <source>
        <dbReference type="ARBA" id="ARBA00009388"/>
    </source>
</evidence>
<evidence type="ECO:0000259" key="11">
    <source>
        <dbReference type="Pfam" id="PF02868"/>
    </source>
</evidence>
<dbReference type="Pfam" id="PF01447">
    <property type="entry name" value="Peptidase_M4"/>
    <property type="match status" value="1"/>
</dbReference>
<evidence type="ECO:0000256" key="7">
    <source>
        <dbReference type="PIRSR" id="PIRSR623612-1"/>
    </source>
</evidence>
<evidence type="ECO:0000256" key="5">
    <source>
        <dbReference type="ARBA" id="ARBA00022833"/>
    </source>
</evidence>
<dbReference type="PRINTS" id="PR00730">
    <property type="entry name" value="THERMOLYSIN"/>
</dbReference>
<dbReference type="GO" id="GO:0046872">
    <property type="term" value="F:metal ion binding"/>
    <property type="evidence" value="ECO:0007669"/>
    <property type="project" value="UniProtKB-UniRule"/>
</dbReference>
<gene>
    <name evidence="12" type="ORF">C8D78_0902</name>
</gene>
<feature type="active site" description="Proton donor" evidence="7">
    <location>
        <position position="278"/>
    </location>
</feature>
<organism evidence="12 13">
    <name type="scientific">Arthrobacter oryzae</name>
    <dbReference type="NCBI Taxonomy" id="409290"/>
    <lineage>
        <taxon>Bacteria</taxon>
        <taxon>Bacillati</taxon>
        <taxon>Actinomycetota</taxon>
        <taxon>Actinomycetes</taxon>
        <taxon>Micrococcales</taxon>
        <taxon>Micrococcaceae</taxon>
        <taxon>Arthrobacter</taxon>
    </lineage>
</organism>
<keyword evidence="4 8" id="KW-0378">Hydrolase</keyword>
<dbReference type="Pfam" id="PF02868">
    <property type="entry name" value="Peptidase_M4_C"/>
    <property type="match status" value="1"/>
</dbReference>
<evidence type="ECO:0000313" key="13">
    <source>
        <dbReference type="Proteomes" id="UP000276055"/>
    </source>
</evidence>
<reference evidence="12 13" key="1">
    <citation type="submission" date="2018-10" db="EMBL/GenBank/DDBJ databases">
        <title>Genomic Encyclopedia of Type Strains, Phase IV (KMG-IV): sequencing the most valuable type-strain genomes for metagenomic binning, comparative biology and taxonomic classification.</title>
        <authorList>
            <person name="Goeker M."/>
        </authorList>
    </citation>
    <scope>NUCLEOTIDE SEQUENCE [LARGE SCALE GENOMIC DNA]</scope>
    <source>
        <strain evidence="12 13">DSM 25586</strain>
    </source>
</reference>
<keyword evidence="3" id="KW-0479">Metal-binding</keyword>
<feature type="domain" description="Peptidase M4 C-terminal" evidence="11">
    <location>
        <begin position="188"/>
        <end position="356"/>
    </location>
</feature>
<dbReference type="InterPro" id="IPR023612">
    <property type="entry name" value="Peptidase_M4"/>
</dbReference>
<comment type="cofactor">
    <cofactor evidence="8">
        <name>Zn(2+)</name>
        <dbReference type="ChEBI" id="CHEBI:29105"/>
    </cofactor>
</comment>
<evidence type="ECO:0000256" key="6">
    <source>
        <dbReference type="ARBA" id="ARBA00023049"/>
    </source>
</evidence>
<evidence type="ECO:0000256" key="9">
    <source>
        <dbReference type="SAM" id="MobiDB-lite"/>
    </source>
</evidence>
<dbReference type="GO" id="GO:0005576">
    <property type="term" value="C:extracellular region"/>
    <property type="evidence" value="ECO:0007669"/>
    <property type="project" value="UniProtKB-SubCell"/>
</dbReference>
<dbReference type="Gene3D" id="1.10.390.10">
    <property type="entry name" value="Neutral Protease Domain 2"/>
    <property type="match status" value="1"/>
</dbReference>
<comment type="subcellular location">
    <subcellularLocation>
        <location evidence="8">Secreted</location>
    </subcellularLocation>
</comment>
<dbReference type="Gene3D" id="3.10.170.10">
    <property type="match status" value="1"/>
</dbReference>
<dbReference type="InterPro" id="IPR001570">
    <property type="entry name" value="Peptidase_M4_C_domain"/>
</dbReference>
<evidence type="ECO:0000313" key="12">
    <source>
        <dbReference type="EMBL" id="RKR20270.1"/>
    </source>
</evidence>
<dbReference type="GO" id="GO:0004222">
    <property type="term" value="F:metalloendopeptidase activity"/>
    <property type="evidence" value="ECO:0007669"/>
    <property type="project" value="UniProtKB-UniRule"/>
</dbReference>
<keyword evidence="6 8" id="KW-0482">Metalloprotease</keyword>
<evidence type="ECO:0000256" key="4">
    <source>
        <dbReference type="ARBA" id="ARBA00022801"/>
    </source>
</evidence>
<comment type="function">
    <text evidence="8">Extracellular zinc metalloprotease.</text>
</comment>
<dbReference type="EMBL" id="RBIR01000002">
    <property type="protein sequence ID" value="RKR20270.1"/>
    <property type="molecule type" value="Genomic_DNA"/>
</dbReference>
<sequence length="358" mass="38385">MFFPHRFFPDRFFPHCSIVPPYLLRRLAAQDELSGAAEAARNALLHVPAFHAARAELSLLAPPGVRGATPAPPERTIYDARSLEKLPGSPVRKEGKPPTGDPATDEAYDGLGHTHRLYADAFGRDSIDGRGLPLEASVHYSKRYDNAFWDGRQMVFGDGDGEVFGRFTKSLSVIGHELAHGVTQYSGGLNYRNQAGALNESLSDVFGALVEQYAKQQSTAEASWLIGEGLFTDQVQGTALRSMKAPGTAYDDDVLGKDPQPDSMDSYVRTSADNGGVHINSGIPNRAFCLVATALGGNAWEAPAQIWYQTLTGGTLSPNTTFGAFARATAASAKELFGAGSAAHDAVRSAWETVKVKV</sequence>
<feature type="active site" evidence="7">
    <location>
        <position position="177"/>
    </location>
</feature>
<dbReference type="PANTHER" id="PTHR43579:SF1">
    <property type="entry name" value="NEUTRAL METALLOPROTEINASE"/>
    <property type="match status" value="1"/>
</dbReference>
<comment type="similarity">
    <text evidence="1 8">Belongs to the peptidase M4 family.</text>
</comment>
<evidence type="ECO:0000259" key="10">
    <source>
        <dbReference type="Pfam" id="PF01447"/>
    </source>
</evidence>
<evidence type="ECO:0000256" key="8">
    <source>
        <dbReference type="RuleBase" id="RU366073"/>
    </source>
</evidence>
<dbReference type="AlphaFoldDB" id="A0A495ETL0"/>
<comment type="caution">
    <text evidence="12">The sequence shown here is derived from an EMBL/GenBank/DDBJ whole genome shotgun (WGS) entry which is preliminary data.</text>
</comment>
<name>A0A495ETL0_9MICC</name>
<evidence type="ECO:0000256" key="2">
    <source>
        <dbReference type="ARBA" id="ARBA00022670"/>
    </source>
</evidence>
<dbReference type="GO" id="GO:0006508">
    <property type="term" value="P:proteolysis"/>
    <property type="evidence" value="ECO:0007669"/>
    <property type="project" value="UniProtKB-KW"/>
</dbReference>
<dbReference type="SUPFAM" id="SSF55486">
    <property type="entry name" value="Metalloproteases ('zincins'), catalytic domain"/>
    <property type="match status" value="1"/>
</dbReference>
<dbReference type="CDD" id="cd09597">
    <property type="entry name" value="M4_TLP"/>
    <property type="match status" value="1"/>
</dbReference>
<keyword evidence="2 8" id="KW-0645">Protease</keyword>
<feature type="region of interest" description="Disordered" evidence="9">
    <location>
        <begin position="81"/>
        <end position="104"/>
    </location>
</feature>
<accession>A0A495ETL0</accession>
<dbReference type="EC" id="3.4.24.-" evidence="8"/>
<dbReference type="OrthoDB" id="291295at2"/>
<dbReference type="RefSeq" id="WP_120950716.1">
    <property type="nucleotide sequence ID" value="NZ_RBIR01000002.1"/>
</dbReference>
<keyword evidence="5 8" id="KW-0862">Zinc</keyword>